<proteinExistence type="predicted"/>
<evidence type="ECO:0000313" key="2">
    <source>
        <dbReference type="EMBL" id="MDQ0533136.1"/>
    </source>
</evidence>
<gene>
    <name evidence="2" type="ORF">QO018_001985</name>
</gene>
<accession>A0ABU0MIB9</accession>
<name>A0ABU0MIB9_9PROT</name>
<protein>
    <submittedName>
        <fullName evidence="2">Uncharacterized protein</fullName>
    </submittedName>
</protein>
<sequence length="73" mass="8183">MRLHEVMGISYEEWAASLLEMDDSTMDAASRRSAELVKQGKLMKKRATVNKMREKLAKKQKELIDAQSGGKAG</sequence>
<keyword evidence="1" id="KW-0175">Coiled coil</keyword>
<evidence type="ECO:0000256" key="1">
    <source>
        <dbReference type="SAM" id="Coils"/>
    </source>
</evidence>
<reference evidence="2 3" key="1">
    <citation type="submission" date="2023-07" db="EMBL/GenBank/DDBJ databases">
        <title>Genomic Encyclopedia of Type Strains, Phase IV (KMG-IV): sequencing the most valuable type-strain genomes for metagenomic binning, comparative biology and taxonomic classification.</title>
        <authorList>
            <person name="Goeker M."/>
        </authorList>
    </citation>
    <scope>NUCLEOTIDE SEQUENCE [LARGE SCALE GENOMIC DNA]</scope>
    <source>
        <strain evidence="2 3">DSM 19922</strain>
    </source>
</reference>
<dbReference type="EMBL" id="JAUSVU010000005">
    <property type="protein sequence ID" value="MDQ0533136.1"/>
    <property type="molecule type" value="Genomic_DNA"/>
</dbReference>
<dbReference type="RefSeq" id="WP_209980960.1">
    <property type="nucleotide sequence ID" value="NZ_JAGINO010000005.1"/>
</dbReference>
<evidence type="ECO:0000313" key="3">
    <source>
        <dbReference type="Proteomes" id="UP001244552"/>
    </source>
</evidence>
<dbReference type="Proteomes" id="UP001244552">
    <property type="component" value="Unassembled WGS sequence"/>
</dbReference>
<feature type="coiled-coil region" evidence="1">
    <location>
        <begin position="42"/>
        <end position="69"/>
    </location>
</feature>
<organism evidence="2 3">
    <name type="scientific">Azospirillum picis</name>
    <dbReference type="NCBI Taxonomy" id="488438"/>
    <lineage>
        <taxon>Bacteria</taxon>
        <taxon>Pseudomonadati</taxon>
        <taxon>Pseudomonadota</taxon>
        <taxon>Alphaproteobacteria</taxon>
        <taxon>Rhodospirillales</taxon>
        <taxon>Azospirillaceae</taxon>
        <taxon>Azospirillum</taxon>
    </lineage>
</organism>
<comment type="caution">
    <text evidence="2">The sequence shown here is derived from an EMBL/GenBank/DDBJ whole genome shotgun (WGS) entry which is preliminary data.</text>
</comment>
<keyword evidence="3" id="KW-1185">Reference proteome</keyword>